<protein>
    <recommendedName>
        <fullName evidence="3">histidine kinase</fullName>
        <ecNumber evidence="3">2.7.13.3</ecNumber>
    </recommendedName>
</protein>
<reference evidence="18 19" key="1">
    <citation type="submission" date="2018-08" db="EMBL/GenBank/DDBJ databases">
        <title>Erythrobacter zhengii sp.nov., a bacterium isolated from deep-sea sediment.</title>
        <authorList>
            <person name="Fang C."/>
            <person name="Wu Y.-H."/>
            <person name="Sun C."/>
            <person name="Wang H."/>
            <person name="Cheng H."/>
            <person name="Meng F.-X."/>
            <person name="Wang C.-S."/>
            <person name="Xu X.-W."/>
        </authorList>
    </citation>
    <scope>NUCLEOTIDE SEQUENCE [LARGE SCALE GENOMIC DNA]</scope>
    <source>
        <strain evidence="18 19">CCTCC AB 2015396</strain>
    </source>
</reference>
<dbReference type="CDD" id="cd00082">
    <property type="entry name" value="HisKA"/>
    <property type="match status" value="1"/>
</dbReference>
<evidence type="ECO:0000256" key="6">
    <source>
        <dbReference type="ARBA" id="ARBA00022553"/>
    </source>
</evidence>
<dbReference type="InterPro" id="IPR036097">
    <property type="entry name" value="HisK_dim/P_sf"/>
</dbReference>
<evidence type="ECO:0000256" key="11">
    <source>
        <dbReference type="ARBA" id="ARBA00022840"/>
    </source>
</evidence>
<evidence type="ECO:0000256" key="8">
    <source>
        <dbReference type="ARBA" id="ARBA00022692"/>
    </source>
</evidence>
<evidence type="ECO:0000256" key="7">
    <source>
        <dbReference type="ARBA" id="ARBA00022679"/>
    </source>
</evidence>
<comment type="subcellular location">
    <subcellularLocation>
        <location evidence="2">Cell inner membrane</location>
        <topology evidence="2">Multi-pass membrane protein</topology>
    </subcellularLocation>
</comment>
<dbReference type="SMART" id="SM00388">
    <property type="entry name" value="HisKA"/>
    <property type="match status" value="1"/>
</dbReference>
<evidence type="ECO:0000256" key="4">
    <source>
        <dbReference type="ARBA" id="ARBA00022475"/>
    </source>
</evidence>
<dbReference type="InterPro" id="IPR004358">
    <property type="entry name" value="Sig_transdc_His_kin-like_C"/>
</dbReference>
<dbReference type="AlphaFoldDB" id="A0A3A1P9A7"/>
<dbReference type="InterPro" id="IPR050980">
    <property type="entry name" value="2C_sensor_his_kinase"/>
</dbReference>
<dbReference type="GO" id="GO:0000155">
    <property type="term" value="F:phosphorelay sensor kinase activity"/>
    <property type="evidence" value="ECO:0007669"/>
    <property type="project" value="InterPro"/>
</dbReference>
<proteinExistence type="predicted"/>
<keyword evidence="6" id="KW-0597">Phosphoprotein</keyword>
<dbReference type="Gene3D" id="1.10.287.130">
    <property type="match status" value="1"/>
</dbReference>
<feature type="transmembrane region" description="Helical" evidence="15">
    <location>
        <begin position="162"/>
        <end position="185"/>
    </location>
</feature>
<dbReference type="InterPro" id="IPR003660">
    <property type="entry name" value="HAMP_dom"/>
</dbReference>
<evidence type="ECO:0000259" key="16">
    <source>
        <dbReference type="PROSITE" id="PS50109"/>
    </source>
</evidence>
<keyword evidence="19" id="KW-1185">Reference proteome</keyword>
<feature type="domain" description="HAMP" evidence="17">
    <location>
        <begin position="186"/>
        <end position="238"/>
    </location>
</feature>
<dbReference type="PROSITE" id="PS50885">
    <property type="entry name" value="HAMP"/>
    <property type="match status" value="1"/>
</dbReference>
<keyword evidence="8 15" id="KW-0812">Transmembrane</keyword>
<dbReference type="PANTHER" id="PTHR44936:SF5">
    <property type="entry name" value="SENSOR HISTIDINE KINASE ENVZ"/>
    <property type="match status" value="1"/>
</dbReference>
<dbReference type="PROSITE" id="PS50109">
    <property type="entry name" value="HIS_KIN"/>
    <property type="match status" value="1"/>
</dbReference>
<evidence type="ECO:0000256" key="5">
    <source>
        <dbReference type="ARBA" id="ARBA00022519"/>
    </source>
</evidence>
<keyword evidence="9" id="KW-0547">Nucleotide-binding</keyword>
<dbReference type="EC" id="2.7.13.3" evidence="3"/>
<dbReference type="GO" id="GO:0005886">
    <property type="term" value="C:plasma membrane"/>
    <property type="evidence" value="ECO:0007669"/>
    <property type="project" value="UniProtKB-SubCell"/>
</dbReference>
<evidence type="ECO:0000256" key="12">
    <source>
        <dbReference type="ARBA" id="ARBA00022989"/>
    </source>
</evidence>
<dbReference type="Pfam" id="PF02518">
    <property type="entry name" value="HATPase_c"/>
    <property type="match status" value="1"/>
</dbReference>
<keyword evidence="5" id="KW-0997">Cell inner membrane</keyword>
<evidence type="ECO:0000256" key="15">
    <source>
        <dbReference type="SAM" id="Phobius"/>
    </source>
</evidence>
<evidence type="ECO:0000313" key="18">
    <source>
        <dbReference type="EMBL" id="RIV88151.1"/>
    </source>
</evidence>
<dbReference type="InterPro" id="IPR036890">
    <property type="entry name" value="HATPase_C_sf"/>
</dbReference>
<comment type="caution">
    <text evidence="18">The sequence shown here is derived from an EMBL/GenBank/DDBJ whole genome shotgun (WGS) entry which is preliminary data.</text>
</comment>
<keyword evidence="12 15" id="KW-1133">Transmembrane helix</keyword>
<evidence type="ECO:0000313" key="19">
    <source>
        <dbReference type="Proteomes" id="UP000265366"/>
    </source>
</evidence>
<gene>
    <name evidence="18" type="ORF">D2V17_08160</name>
</gene>
<dbReference type="OrthoDB" id="9795133at2"/>
<keyword evidence="4" id="KW-1003">Cell membrane</keyword>
<dbReference type="GO" id="GO:0005524">
    <property type="term" value="F:ATP binding"/>
    <property type="evidence" value="ECO:0007669"/>
    <property type="project" value="UniProtKB-KW"/>
</dbReference>
<dbReference type="RefSeq" id="WP_119592575.1">
    <property type="nucleotide sequence ID" value="NZ_QXFM01000073.1"/>
</dbReference>
<dbReference type="Pfam" id="PF00672">
    <property type="entry name" value="HAMP"/>
    <property type="match status" value="1"/>
</dbReference>
<keyword evidence="10" id="KW-0418">Kinase</keyword>
<keyword evidence="7" id="KW-0808">Transferase</keyword>
<dbReference type="SUPFAM" id="SSF47384">
    <property type="entry name" value="Homodimeric domain of signal transducing histidine kinase"/>
    <property type="match status" value="1"/>
</dbReference>
<evidence type="ECO:0000256" key="14">
    <source>
        <dbReference type="ARBA" id="ARBA00023136"/>
    </source>
</evidence>
<dbReference type="PRINTS" id="PR00344">
    <property type="entry name" value="BCTRLSENSOR"/>
</dbReference>
<evidence type="ECO:0000256" key="3">
    <source>
        <dbReference type="ARBA" id="ARBA00012438"/>
    </source>
</evidence>
<dbReference type="SMART" id="SM00387">
    <property type="entry name" value="HATPase_c"/>
    <property type="match status" value="1"/>
</dbReference>
<accession>A0A3A1P9A7</accession>
<sequence length="448" mass="49840">MSLGWSVWPQGLTSRLVLVLVLVMTAQFLVAGLLISGDESKIQREDIGRRIAEQVTVAERLIESVPSGQRRELAQALSTQHLEFRLVDEPVSRAAGRQSEMLRYLEADIFAWEPSLQEAGLWIALEDRKELSLDSYLTGSVEIGDGSWLAFRTREPVTNWRWAAFTLLRVGLVAIVIFGTAAVLVRTLNRPLVRLAESASLIGTDARIHFDEKTGPRELRRVSEALNAMQDRVDDVLLQRTRALAAVGHDMRTPLARIRLRIARIEDRVEREAAEHDVEIMGHMLQELLEYFDTDDPAPRTRTDLASLCRTICDGFEDLGNPVGYSGPDRLIAQVHHVGLRRAIENLVDNAVDHGTSRGIVLRADDDMIRITVADNGPGIPEEEFQRLMRPFERMDKARGEANGGIGLGLAITARVAELHGGRLVLRNREPNGLAATIELPVCDEPSA</sequence>
<evidence type="ECO:0000256" key="2">
    <source>
        <dbReference type="ARBA" id="ARBA00004429"/>
    </source>
</evidence>
<dbReference type="InterPro" id="IPR003661">
    <property type="entry name" value="HisK_dim/P_dom"/>
</dbReference>
<dbReference type="EMBL" id="QXFM01000073">
    <property type="protein sequence ID" value="RIV88151.1"/>
    <property type="molecule type" value="Genomic_DNA"/>
</dbReference>
<evidence type="ECO:0000256" key="10">
    <source>
        <dbReference type="ARBA" id="ARBA00022777"/>
    </source>
</evidence>
<dbReference type="PANTHER" id="PTHR44936">
    <property type="entry name" value="SENSOR PROTEIN CREC"/>
    <property type="match status" value="1"/>
</dbReference>
<name>A0A3A1P9A7_9SPHN</name>
<dbReference type="InterPro" id="IPR005467">
    <property type="entry name" value="His_kinase_dom"/>
</dbReference>
<dbReference type="Proteomes" id="UP000265366">
    <property type="component" value="Unassembled WGS sequence"/>
</dbReference>
<keyword evidence="14 15" id="KW-0472">Membrane</keyword>
<dbReference type="Gene3D" id="3.30.565.10">
    <property type="entry name" value="Histidine kinase-like ATPase, C-terminal domain"/>
    <property type="match status" value="1"/>
</dbReference>
<feature type="transmembrane region" description="Helical" evidence="15">
    <location>
        <begin position="12"/>
        <end position="35"/>
    </location>
</feature>
<evidence type="ECO:0000259" key="17">
    <source>
        <dbReference type="PROSITE" id="PS50885"/>
    </source>
</evidence>
<keyword evidence="13" id="KW-0902">Two-component regulatory system</keyword>
<evidence type="ECO:0000256" key="13">
    <source>
        <dbReference type="ARBA" id="ARBA00023012"/>
    </source>
</evidence>
<comment type="catalytic activity">
    <reaction evidence="1">
        <text>ATP + protein L-histidine = ADP + protein N-phospho-L-histidine.</text>
        <dbReference type="EC" id="2.7.13.3"/>
    </reaction>
</comment>
<dbReference type="InterPro" id="IPR003594">
    <property type="entry name" value="HATPase_dom"/>
</dbReference>
<feature type="domain" description="Histidine kinase" evidence="16">
    <location>
        <begin position="246"/>
        <end position="444"/>
    </location>
</feature>
<keyword evidence="11" id="KW-0067">ATP-binding</keyword>
<organism evidence="18 19">
    <name type="scientific">Aurantiacibacter xanthus</name>
    <dbReference type="NCBI Taxonomy" id="1784712"/>
    <lineage>
        <taxon>Bacteria</taxon>
        <taxon>Pseudomonadati</taxon>
        <taxon>Pseudomonadota</taxon>
        <taxon>Alphaproteobacteria</taxon>
        <taxon>Sphingomonadales</taxon>
        <taxon>Erythrobacteraceae</taxon>
        <taxon>Aurantiacibacter</taxon>
    </lineage>
</organism>
<dbReference type="SUPFAM" id="SSF55874">
    <property type="entry name" value="ATPase domain of HSP90 chaperone/DNA topoisomerase II/histidine kinase"/>
    <property type="match status" value="1"/>
</dbReference>
<evidence type="ECO:0000256" key="1">
    <source>
        <dbReference type="ARBA" id="ARBA00000085"/>
    </source>
</evidence>
<evidence type="ECO:0000256" key="9">
    <source>
        <dbReference type="ARBA" id="ARBA00022741"/>
    </source>
</evidence>